<sequence length="34" mass="3726">MNNISIRFTISVKTNKQTTHCSICLNCSPPCSAL</sequence>
<evidence type="ECO:0000313" key="2">
    <source>
        <dbReference type="Proteomes" id="UP001057452"/>
    </source>
</evidence>
<reference evidence="1" key="1">
    <citation type="submission" date="2022-05" db="EMBL/GenBank/DDBJ databases">
        <title>Chromosome-level genome of Chaenocephalus aceratus.</title>
        <authorList>
            <person name="Park H."/>
        </authorList>
    </citation>
    <scope>NUCLEOTIDE SEQUENCE</scope>
    <source>
        <strain evidence="1">KU_202001</strain>
    </source>
</reference>
<dbReference type="Proteomes" id="UP001057452">
    <property type="component" value="Chromosome 22"/>
</dbReference>
<protein>
    <submittedName>
        <fullName evidence="1">Uncharacterized protein</fullName>
    </submittedName>
</protein>
<accession>A0ACB9WHR0</accession>
<organism evidence="1 2">
    <name type="scientific">Chaenocephalus aceratus</name>
    <name type="common">Blackfin icefish</name>
    <name type="synonym">Chaenichthys aceratus</name>
    <dbReference type="NCBI Taxonomy" id="36190"/>
    <lineage>
        <taxon>Eukaryota</taxon>
        <taxon>Metazoa</taxon>
        <taxon>Chordata</taxon>
        <taxon>Craniata</taxon>
        <taxon>Vertebrata</taxon>
        <taxon>Euteleostomi</taxon>
        <taxon>Actinopterygii</taxon>
        <taxon>Neopterygii</taxon>
        <taxon>Teleostei</taxon>
        <taxon>Neoteleostei</taxon>
        <taxon>Acanthomorphata</taxon>
        <taxon>Eupercaria</taxon>
        <taxon>Perciformes</taxon>
        <taxon>Notothenioidei</taxon>
        <taxon>Channichthyidae</taxon>
        <taxon>Chaenocephalus</taxon>
    </lineage>
</organism>
<keyword evidence="2" id="KW-1185">Reference proteome</keyword>
<name>A0ACB9WHR0_CHAAC</name>
<proteinExistence type="predicted"/>
<dbReference type="EMBL" id="CM043806">
    <property type="protein sequence ID" value="KAI4812519.1"/>
    <property type="molecule type" value="Genomic_DNA"/>
</dbReference>
<evidence type="ECO:0000313" key="1">
    <source>
        <dbReference type="EMBL" id="KAI4812519.1"/>
    </source>
</evidence>
<comment type="caution">
    <text evidence="1">The sequence shown here is derived from an EMBL/GenBank/DDBJ whole genome shotgun (WGS) entry which is preliminary data.</text>
</comment>
<gene>
    <name evidence="1" type="ORF">KUCAC02_023901</name>
</gene>